<protein>
    <submittedName>
        <fullName evidence="2">Uncharacterized protein</fullName>
    </submittedName>
</protein>
<dbReference type="RefSeq" id="XP_053578659.1">
    <property type="nucleotide sequence ID" value="XM_053735093.1"/>
</dbReference>
<evidence type="ECO:0000313" key="3">
    <source>
        <dbReference type="Proteomes" id="UP000483820"/>
    </source>
</evidence>
<evidence type="ECO:0000256" key="1">
    <source>
        <dbReference type="SAM" id="MobiDB-lite"/>
    </source>
</evidence>
<gene>
    <name evidence="2" type="ORF">GCK72_022841</name>
</gene>
<dbReference type="AlphaFoldDB" id="A0A6A5FUX9"/>
<dbReference type="KEGG" id="crq:GCK72_022841"/>
<accession>A0A6A5FUX9</accession>
<dbReference type="EMBL" id="WUAV01000006">
    <property type="protein sequence ID" value="KAF1746387.1"/>
    <property type="molecule type" value="Genomic_DNA"/>
</dbReference>
<organism evidence="2 3">
    <name type="scientific">Caenorhabditis remanei</name>
    <name type="common">Caenorhabditis vulgaris</name>
    <dbReference type="NCBI Taxonomy" id="31234"/>
    <lineage>
        <taxon>Eukaryota</taxon>
        <taxon>Metazoa</taxon>
        <taxon>Ecdysozoa</taxon>
        <taxon>Nematoda</taxon>
        <taxon>Chromadorea</taxon>
        <taxon>Rhabditida</taxon>
        <taxon>Rhabditina</taxon>
        <taxon>Rhabditomorpha</taxon>
        <taxon>Rhabditoidea</taxon>
        <taxon>Rhabditidae</taxon>
        <taxon>Peloderinae</taxon>
        <taxon>Caenorhabditis</taxon>
    </lineage>
</organism>
<dbReference type="GeneID" id="78777580"/>
<reference evidence="2 3" key="1">
    <citation type="submission" date="2019-12" db="EMBL/GenBank/DDBJ databases">
        <title>Chromosome-level assembly of the Caenorhabditis remanei genome.</title>
        <authorList>
            <person name="Teterina A.A."/>
            <person name="Willis J.H."/>
            <person name="Phillips P.C."/>
        </authorList>
    </citation>
    <scope>NUCLEOTIDE SEQUENCE [LARGE SCALE GENOMIC DNA]</scope>
    <source>
        <strain evidence="2 3">PX506</strain>
        <tissue evidence="2">Whole organism</tissue>
    </source>
</reference>
<feature type="region of interest" description="Disordered" evidence="1">
    <location>
        <begin position="150"/>
        <end position="172"/>
    </location>
</feature>
<sequence length="217" mass="24590">MDQGSENTISRWHPMNLLFNFVATEGPKPGFQMYQKHFDAIVAIMIGMMRIMNFSIIDSMDISSDFDFFEKHPPLLVHHQSHVIEEEVAKEALEFELADYELKQRVLKLILKLKLQLQLAGTEEIQAHSATSWNKLTQHARFNETTTTIPTRNKSVNAPTTSPANTANDLTWLPVPTCEQPMYATPSPGPLNPVTQRASATISAEDDKNIFHEHLYA</sequence>
<feature type="compositionally biased region" description="Polar residues" evidence="1">
    <location>
        <begin position="150"/>
        <end position="169"/>
    </location>
</feature>
<proteinExistence type="predicted"/>
<dbReference type="Proteomes" id="UP000483820">
    <property type="component" value="Chromosome X"/>
</dbReference>
<evidence type="ECO:0000313" key="2">
    <source>
        <dbReference type="EMBL" id="KAF1746387.1"/>
    </source>
</evidence>
<name>A0A6A5FUX9_CAERE</name>
<comment type="caution">
    <text evidence="2">The sequence shown here is derived from an EMBL/GenBank/DDBJ whole genome shotgun (WGS) entry which is preliminary data.</text>
</comment>
<dbReference type="CTD" id="78777580"/>